<keyword evidence="1" id="KW-0472">Membrane</keyword>
<evidence type="ECO:0000256" key="1">
    <source>
        <dbReference type="SAM" id="Phobius"/>
    </source>
</evidence>
<protein>
    <submittedName>
        <fullName evidence="2">Uncharacterized protein</fullName>
    </submittedName>
</protein>
<keyword evidence="1" id="KW-0812">Transmembrane</keyword>
<keyword evidence="1" id="KW-1133">Transmembrane helix</keyword>
<gene>
    <name evidence="2" type="ORF">EGT70_03470</name>
</gene>
<comment type="caution">
    <text evidence="2">The sequence shown here is derived from an EMBL/GenBank/DDBJ whole genome shotgun (WGS) entry which is preliminary data.</text>
</comment>
<proteinExistence type="predicted"/>
<reference evidence="3" key="1">
    <citation type="submission" date="2018-10" db="EMBL/GenBank/DDBJ databases">
        <title>FDA dAtabase for Regulatory Grade micrObial Sequences (FDA-ARGOS): Supporting development and validation of Infectious Disease Dx tests.</title>
        <authorList>
            <person name="Minogue T."/>
            <person name="Wolcott M."/>
            <person name="Wasieloski L."/>
            <person name="Aguilar W."/>
            <person name="Moore D."/>
            <person name="Jaissle J."/>
            <person name="Tallon L."/>
            <person name="Sadzewicz L."/>
            <person name="Zhao X."/>
            <person name="Vavikolanu K."/>
            <person name="Mehta A."/>
            <person name="Aluvathingal J."/>
            <person name="Nadendla S."/>
            <person name="Yan Y."/>
            <person name="Sichtig H."/>
        </authorList>
    </citation>
    <scope>NUCLEOTIDE SEQUENCE [LARGE SCALE GENOMIC DNA]</scope>
    <source>
        <strain evidence="3">FDAARGOS_588</strain>
    </source>
</reference>
<dbReference type="AlphaFoldDB" id="A0AAX1XBK3"/>
<sequence length="85" mass="9652">MTQIRVGSVKNAESAAFARNCLLFIRNRQDADTEECSWRPCQKAGVKRPKMSIKTNTYKRIAFLLFLVLEKLISLFANGGPRVHP</sequence>
<evidence type="ECO:0000313" key="2">
    <source>
        <dbReference type="EMBL" id="RPA28743.1"/>
    </source>
</evidence>
<name>A0AAX1XBK3_BURML</name>
<dbReference type="Proteomes" id="UP000269379">
    <property type="component" value="Unassembled WGS sequence"/>
</dbReference>
<evidence type="ECO:0000313" key="3">
    <source>
        <dbReference type="Proteomes" id="UP000269379"/>
    </source>
</evidence>
<feature type="transmembrane region" description="Helical" evidence="1">
    <location>
        <begin position="57"/>
        <end position="77"/>
    </location>
</feature>
<dbReference type="EMBL" id="RKJW01000001">
    <property type="protein sequence ID" value="RPA28743.1"/>
    <property type="molecule type" value="Genomic_DNA"/>
</dbReference>
<organism evidence="2 3">
    <name type="scientific">Burkholderia mallei</name>
    <name type="common">Pseudomonas mallei</name>
    <dbReference type="NCBI Taxonomy" id="13373"/>
    <lineage>
        <taxon>Bacteria</taxon>
        <taxon>Pseudomonadati</taxon>
        <taxon>Pseudomonadota</taxon>
        <taxon>Betaproteobacteria</taxon>
        <taxon>Burkholderiales</taxon>
        <taxon>Burkholderiaceae</taxon>
        <taxon>Burkholderia</taxon>
        <taxon>pseudomallei group</taxon>
    </lineage>
</organism>
<accession>A0AAX1XBK3</accession>